<feature type="region of interest" description="Disordered" evidence="1">
    <location>
        <begin position="542"/>
        <end position="579"/>
    </location>
</feature>
<sequence length="633" mass="73461">MDHGRKIKKPPSHSKMIKNRSLKYCTAFDPPVIPIEPVIEDRRLINWKKWLSDRNKHYDRYKSISGRHQTNLIMNSSDTYRPIVEMRDLMDCATISVPATHDKYRGNPAFFKMPNSLSNHNNDCLPDVFVTLTKRELNILPEPTYVALPSLIEEEKNVVSEKKCEPSWRRSKYLQKREEDLAKTISMLRPSEEEVKGLIIKGEKMGVEKSKKFQRLPVIAISEGIDEEIQKSATDRCESVILQIQERELIHDKDCTGTKDDQDSLRWNLTFETACGNRSEDKIVLENKGTVVVEYQWREELSPESIVPLRKRKSSFYFNKNNGLILPGQKLEISIWFCTNDPGVHLENWRLDTDPKLHKSSLLFRFCGYASSTESTNQSSNAIEEYLDDCIKRATIREIINDLINSVKAPKSKEPIYNNMFLSRDLFVAKNPLYYYHSSIVNELKAMYDTVRKDDWPPWNFSLTDLRAILLNITNPNEREETLLRFGKLIRESLRPNVSIYNGKNNKYTAVYNILCSFANKFERESEFVRTNYSAFKTKRTLRNDQSDTSRSGKASTSISTQTVKSTKRSSQTLRIQETSSSFETRASSRILEDKNIIYGQMYFVRIYGHLEDAIDQACAMIDSLNNLNEFDK</sequence>
<protein>
    <submittedName>
        <fullName evidence="3">MYCBP-associated protein-like</fullName>
    </submittedName>
</protein>
<dbReference type="Gene3D" id="2.60.40.10">
    <property type="entry name" value="Immunoglobulins"/>
    <property type="match status" value="1"/>
</dbReference>
<gene>
    <name evidence="3" type="primary">LOC112495024</name>
</gene>
<proteinExistence type="predicted"/>
<dbReference type="Proteomes" id="UP000694920">
    <property type="component" value="Unplaced"/>
</dbReference>
<dbReference type="RefSeq" id="XP_024945343.1">
    <property type="nucleotide sequence ID" value="XM_025089575.1"/>
</dbReference>
<dbReference type="PANTHER" id="PTHR48421">
    <property type="entry name" value="MYCBP-ASSOCIATED PROTEIN"/>
    <property type="match status" value="1"/>
</dbReference>
<dbReference type="Pfam" id="PF14646">
    <property type="entry name" value="MYCBPAP"/>
    <property type="match status" value="1"/>
</dbReference>
<name>A0AAJ7RQS8_CEPCN</name>
<dbReference type="GeneID" id="112495024"/>
<dbReference type="InterPro" id="IPR032707">
    <property type="entry name" value="MYCBPAP"/>
</dbReference>
<dbReference type="AlphaFoldDB" id="A0AAJ7RQS8"/>
<organism evidence="2 3">
    <name type="scientific">Cephus cinctus</name>
    <name type="common">Wheat stem sawfly</name>
    <dbReference type="NCBI Taxonomy" id="211228"/>
    <lineage>
        <taxon>Eukaryota</taxon>
        <taxon>Metazoa</taxon>
        <taxon>Ecdysozoa</taxon>
        <taxon>Arthropoda</taxon>
        <taxon>Hexapoda</taxon>
        <taxon>Insecta</taxon>
        <taxon>Pterygota</taxon>
        <taxon>Neoptera</taxon>
        <taxon>Endopterygota</taxon>
        <taxon>Hymenoptera</taxon>
        <taxon>Cephoidea</taxon>
        <taxon>Cephidae</taxon>
        <taxon>Cephus</taxon>
    </lineage>
</organism>
<dbReference type="KEGG" id="ccin:112495024"/>
<feature type="compositionally biased region" description="Polar residues" evidence="1">
    <location>
        <begin position="549"/>
        <end position="579"/>
    </location>
</feature>
<dbReference type="InterPro" id="IPR013783">
    <property type="entry name" value="Ig-like_fold"/>
</dbReference>
<evidence type="ECO:0000256" key="1">
    <source>
        <dbReference type="SAM" id="MobiDB-lite"/>
    </source>
</evidence>
<dbReference type="PANTHER" id="PTHR48421:SF1">
    <property type="entry name" value="MYCBP-ASSOCIATED PROTEIN"/>
    <property type="match status" value="1"/>
</dbReference>
<reference evidence="3" key="1">
    <citation type="submission" date="2025-08" db="UniProtKB">
        <authorList>
            <consortium name="RefSeq"/>
        </authorList>
    </citation>
    <scope>IDENTIFICATION</scope>
</reference>
<evidence type="ECO:0000313" key="3">
    <source>
        <dbReference type="RefSeq" id="XP_024945343.1"/>
    </source>
</evidence>
<accession>A0AAJ7RQS8</accession>
<evidence type="ECO:0000313" key="2">
    <source>
        <dbReference type="Proteomes" id="UP000694920"/>
    </source>
</evidence>
<keyword evidence="2" id="KW-1185">Reference proteome</keyword>